<comment type="caution">
    <text evidence="2">The sequence shown here is derived from an EMBL/GenBank/DDBJ whole genome shotgun (WGS) entry which is preliminary data.</text>
</comment>
<evidence type="ECO:0000313" key="2">
    <source>
        <dbReference type="EMBL" id="EDS20012.1"/>
    </source>
</evidence>
<accession>B0N0X7</accession>
<evidence type="ECO:0000256" key="1">
    <source>
        <dbReference type="SAM" id="Phobius"/>
    </source>
</evidence>
<reference evidence="2" key="2">
    <citation type="submission" date="2014-06" db="EMBL/GenBank/DDBJ databases">
        <title>Draft genome sequence of Clostridium ramosum(DSM 1402).</title>
        <authorList>
            <person name="Sudarsanam P."/>
            <person name="Ley R."/>
            <person name="Guruge J."/>
            <person name="Turnbaugh P.J."/>
            <person name="Mahowald M."/>
            <person name="Liep D."/>
            <person name="Gordon J."/>
        </authorList>
    </citation>
    <scope>NUCLEOTIDE SEQUENCE</scope>
    <source>
        <strain evidence="2">DSM 1402</strain>
    </source>
</reference>
<dbReference type="EMBL" id="ABFX02000002">
    <property type="protein sequence ID" value="EDS20012.1"/>
    <property type="molecule type" value="Genomic_DNA"/>
</dbReference>
<name>B0N0X7_9FIRM</name>
<dbReference type="HOGENOM" id="CLU_1473042_0_0_9"/>
<keyword evidence="3" id="KW-1185">Reference proteome</keyword>
<evidence type="ECO:0000313" key="3">
    <source>
        <dbReference type="Proteomes" id="UP000005798"/>
    </source>
</evidence>
<dbReference type="Proteomes" id="UP000005798">
    <property type="component" value="Unassembled WGS sequence"/>
</dbReference>
<dbReference type="AlphaFoldDB" id="B0N0X7"/>
<feature type="transmembrane region" description="Helical" evidence="1">
    <location>
        <begin position="158"/>
        <end position="182"/>
    </location>
</feature>
<reference evidence="2" key="1">
    <citation type="submission" date="2007-11" db="EMBL/GenBank/DDBJ databases">
        <authorList>
            <person name="Fulton L."/>
            <person name="Clifton S."/>
            <person name="Fulton B."/>
            <person name="Xu J."/>
            <person name="Minx P."/>
            <person name="Pepin K.H."/>
            <person name="Johnson M."/>
            <person name="Thiruvilangam P."/>
            <person name="Bhonagiri V."/>
            <person name="Nash W.E."/>
            <person name="Mardis E.R."/>
            <person name="Wilson R.K."/>
        </authorList>
    </citation>
    <scope>NUCLEOTIDE SEQUENCE [LARGE SCALE GENOMIC DNA]</scope>
    <source>
        <strain evidence="2">DSM 1402</strain>
    </source>
</reference>
<gene>
    <name evidence="2" type="ORF">CLORAM_00103</name>
</gene>
<proteinExistence type="predicted"/>
<protein>
    <submittedName>
        <fullName evidence="2">Uncharacterized protein</fullName>
    </submittedName>
</protein>
<organism evidence="2 3">
    <name type="scientific">Thomasclavelia ramosa DSM 1402</name>
    <dbReference type="NCBI Taxonomy" id="445974"/>
    <lineage>
        <taxon>Bacteria</taxon>
        <taxon>Bacillati</taxon>
        <taxon>Bacillota</taxon>
        <taxon>Erysipelotrichia</taxon>
        <taxon>Erysipelotrichales</taxon>
        <taxon>Coprobacillaceae</taxon>
        <taxon>Thomasclavelia</taxon>
    </lineage>
</organism>
<keyword evidence="1" id="KW-0472">Membrane</keyword>
<keyword evidence="1" id="KW-1133">Transmembrane helix</keyword>
<keyword evidence="1" id="KW-0812">Transmembrane</keyword>
<sequence length="183" mass="20237">MVGPLSRAPPNILMKKLVMIFKKNTTGVKRVQTKATNRAKNKAIVSAFLVAKDFGVISPKTKIKNVTTPVAAATRVAESPKIEITNDVDNDEAPILTKLFPTKIELNKRSELDNSFSTVSALLFPSSAKFRILILLTDKNAVSVQEKIPEKIIKMTNIITLVIWVGSTINLFSLLLMFFIIIL</sequence>